<feature type="domain" description="Helix-turn-helix" evidence="1">
    <location>
        <begin position="42"/>
        <end position="85"/>
    </location>
</feature>
<reference evidence="2" key="1">
    <citation type="submission" date="2022-03" db="EMBL/GenBank/DDBJ databases">
        <title>Bacterial whole genome sequence for Hymenobacter sp. DH14.</title>
        <authorList>
            <person name="Le V."/>
        </authorList>
    </citation>
    <scope>NUCLEOTIDE SEQUENCE</scope>
    <source>
        <strain evidence="2">DH14</strain>
    </source>
</reference>
<proteinExistence type="predicted"/>
<dbReference type="Proteomes" id="UP001139193">
    <property type="component" value="Unassembled WGS sequence"/>
</dbReference>
<dbReference type="EMBL" id="JALBGC010000003">
    <property type="protein sequence ID" value="MCI1187866.1"/>
    <property type="molecule type" value="Genomic_DNA"/>
</dbReference>
<dbReference type="InterPro" id="IPR009061">
    <property type="entry name" value="DNA-bd_dom_put_sf"/>
</dbReference>
<protein>
    <submittedName>
        <fullName evidence="2">Helix-turn-helix domain-containing protein</fullName>
    </submittedName>
</protein>
<organism evidence="2 3">
    <name type="scientific">Hymenobacter cyanobacteriorum</name>
    <dbReference type="NCBI Taxonomy" id="2926463"/>
    <lineage>
        <taxon>Bacteria</taxon>
        <taxon>Pseudomonadati</taxon>
        <taxon>Bacteroidota</taxon>
        <taxon>Cytophagia</taxon>
        <taxon>Cytophagales</taxon>
        <taxon>Hymenobacteraceae</taxon>
        <taxon>Hymenobacter</taxon>
    </lineage>
</organism>
<dbReference type="Pfam" id="PF12728">
    <property type="entry name" value="HTH_17"/>
    <property type="match status" value="1"/>
</dbReference>
<name>A0A9X2AF37_9BACT</name>
<keyword evidence="3" id="KW-1185">Reference proteome</keyword>
<gene>
    <name evidence="2" type="ORF">MON38_10580</name>
</gene>
<evidence type="ECO:0000259" key="1">
    <source>
        <dbReference type="Pfam" id="PF12728"/>
    </source>
</evidence>
<evidence type="ECO:0000313" key="3">
    <source>
        <dbReference type="Proteomes" id="UP001139193"/>
    </source>
</evidence>
<dbReference type="AlphaFoldDB" id="A0A9X2AF37"/>
<accession>A0A9X2AF37</accession>
<dbReference type="InterPro" id="IPR041657">
    <property type="entry name" value="HTH_17"/>
</dbReference>
<dbReference type="SUPFAM" id="SSF46955">
    <property type="entry name" value="Putative DNA-binding domain"/>
    <property type="match status" value="1"/>
</dbReference>
<evidence type="ECO:0000313" key="2">
    <source>
        <dbReference type="EMBL" id="MCI1187866.1"/>
    </source>
</evidence>
<dbReference type="RefSeq" id="WP_241936139.1">
    <property type="nucleotide sequence ID" value="NZ_JALBGC010000003.1"/>
</dbReference>
<comment type="caution">
    <text evidence="2">The sequence shown here is derived from an EMBL/GenBank/DDBJ whole genome shotgun (WGS) entry which is preliminary data.</text>
</comment>
<sequence length="101" mass="11092">MAVIITQGVEYQQLLDDLRALIRHEMSQSLPAVATAPVADELLTVLQAATLLDVCVATVHEWKRRGLLAYTKLGGRAYLKRSDVLSAGTSQKRSQKTARSK</sequence>